<keyword evidence="18" id="KW-1185">Reference proteome</keyword>
<name>A0A177TYP1_9BASI</name>
<dbReference type="GO" id="GO:0005730">
    <property type="term" value="C:nucleolus"/>
    <property type="evidence" value="ECO:0007669"/>
    <property type="project" value="UniProtKB-SubCell"/>
</dbReference>
<dbReference type="Gene3D" id="3.40.50.300">
    <property type="entry name" value="P-loop containing nucleotide triphosphate hydrolases"/>
    <property type="match status" value="2"/>
</dbReference>
<evidence type="ECO:0000313" key="15">
    <source>
        <dbReference type="EMBL" id="CAD6898656.1"/>
    </source>
</evidence>
<evidence type="ECO:0000256" key="2">
    <source>
        <dbReference type="ARBA" id="ARBA00022517"/>
    </source>
</evidence>
<evidence type="ECO:0000259" key="14">
    <source>
        <dbReference type="PROSITE" id="PS51194"/>
    </source>
</evidence>
<comment type="function">
    <text evidence="11">RNA helicase.</text>
</comment>
<dbReference type="GO" id="GO:0006364">
    <property type="term" value="P:rRNA processing"/>
    <property type="evidence" value="ECO:0007669"/>
    <property type="project" value="UniProtKB-KW"/>
</dbReference>
<evidence type="ECO:0000313" key="17">
    <source>
        <dbReference type="Proteomes" id="UP000077671"/>
    </source>
</evidence>
<dbReference type="CDD" id="cd17960">
    <property type="entry name" value="DEADc_DDX55"/>
    <property type="match status" value="1"/>
</dbReference>
<evidence type="ECO:0000256" key="4">
    <source>
        <dbReference type="ARBA" id="ARBA00022741"/>
    </source>
</evidence>
<dbReference type="SMART" id="SM01178">
    <property type="entry name" value="DUF4217"/>
    <property type="match status" value="1"/>
</dbReference>
<dbReference type="PROSITE" id="PS00039">
    <property type="entry name" value="DEAD_ATP_HELICASE"/>
    <property type="match status" value="1"/>
</dbReference>
<dbReference type="InterPro" id="IPR000629">
    <property type="entry name" value="RNA-helicase_DEAD-box_CS"/>
</dbReference>
<protein>
    <recommendedName>
        <fullName evidence="11">ATP-dependent RNA helicase</fullName>
        <ecNumber evidence="11">3.6.4.13</ecNumber>
    </recommendedName>
</protein>
<keyword evidence="6 11" id="KW-0347">Helicase</keyword>
<evidence type="ECO:0000256" key="3">
    <source>
        <dbReference type="ARBA" id="ARBA00022552"/>
    </source>
</evidence>
<dbReference type="Pfam" id="PF00270">
    <property type="entry name" value="DEAD"/>
    <property type="match status" value="1"/>
</dbReference>
<dbReference type="Proteomes" id="UP000836402">
    <property type="component" value="Unassembled WGS sequence"/>
</dbReference>
<reference evidence="15" key="3">
    <citation type="submission" date="2020-10" db="EMBL/GenBank/DDBJ databases">
        <authorList>
            <person name="Sedaghatjoo S."/>
        </authorList>
    </citation>
    <scope>NUCLEOTIDE SEQUENCE</scope>
    <source>
        <strain evidence="15">AZH3</strain>
    </source>
</reference>
<dbReference type="GO" id="GO:0005524">
    <property type="term" value="F:ATP binding"/>
    <property type="evidence" value="ECO:0007669"/>
    <property type="project" value="UniProtKB-UniRule"/>
</dbReference>
<gene>
    <name evidence="16" type="ORF">A4X03_0g7018</name>
    <name evidence="15" type="ORF">JKIAZH3_G2182</name>
</gene>
<keyword evidence="8 11" id="KW-0694">RNA-binding</keyword>
<comment type="subcellular location">
    <subcellularLocation>
        <location evidence="1">Nucleus</location>
        <location evidence="1">Nucleolus</location>
    </subcellularLocation>
</comment>
<dbReference type="InterPro" id="IPR011545">
    <property type="entry name" value="DEAD/DEAH_box_helicase_dom"/>
</dbReference>
<comment type="similarity">
    <text evidence="10">Belongs to the DEAD box helicase family. DDX55/SPB4 subfamily.</text>
</comment>
<dbReference type="EMBL" id="CAJHJG010000165">
    <property type="protein sequence ID" value="CAD6898656.1"/>
    <property type="molecule type" value="Genomic_DNA"/>
</dbReference>
<dbReference type="GO" id="GO:0003724">
    <property type="term" value="F:RNA helicase activity"/>
    <property type="evidence" value="ECO:0007669"/>
    <property type="project" value="UniProtKB-EC"/>
</dbReference>
<dbReference type="Pfam" id="PF00271">
    <property type="entry name" value="Helicase_C"/>
    <property type="match status" value="1"/>
</dbReference>
<evidence type="ECO:0000256" key="9">
    <source>
        <dbReference type="ARBA" id="ARBA00023054"/>
    </source>
</evidence>
<evidence type="ECO:0000259" key="13">
    <source>
        <dbReference type="PROSITE" id="PS51192"/>
    </source>
</evidence>
<feature type="region of interest" description="Disordered" evidence="12">
    <location>
        <begin position="679"/>
        <end position="812"/>
    </location>
</feature>
<sequence length="837" mass="91484">MAALAQAPSYAGSWPSLKTPLLPWVLDTITQTLNFTQMTPVQASAIPLFLSHKDVIVEAVTGSGKTLAYLVPLLQILLRRESPLKQHQIGAVVLVPTRELAVQVHAVLNIFLQAQAASLAHDADQDMADDTAQARPSTAAACIPPAQLLVGGTKTTPQDDYTHFRAHSPHILIGTPGRMSQLLQRKGVDNSQLDLLILDEADRLLDANFGETLKQILAVLPKQRRTGLFSATMTDALGELVRVGLRNPVRVVVKVAQKQDAQKAGSKKGKERANEDGTQRIPAGLQNFYHISRAEHKLAQLVRIISYESGCAQGPKTAPSAASSSQSADGFQARKFIVYFATCAQVNYFYKLLSRLPELKKQDIQLFSLHGKQTPARRTATFANYISSTPIPTKANRGAASVLLCTDVAARGLDLPDVDVVIQFDPPTDPKVFTHRCGRTARAGRAGRAIVMLVGAVEAEKEGENVVEEKGDGAAKKVVGKGEEDYVEFLRIRKIPLRPYPYLLTDPHKKLTYPGPEPPRSSATTTFTPPDKPAYTLSLLLRKLVLSDRELYDLGLRAFVSFVRAYGKHEAGFIFRVKEVICREAGAWALGWGMVRLPRMPELEGVWTAAVKVDVGTGARRKRKSGDESTGADVEDKEKVVPGSDVGFEEVNVDLRTFAYLDKAREKQRQAALALRDAEKAAATSTKTKTTAHPDVKDTDEAKLTSDSSSESDDSSDESDLEEGTTTKRRKKEKKDAWSNQKDRKVVRELRRVKKARKRQYLRRVAASAAEGDDAVNGTGPVAADGAVGRDGGGIGAGEEGEGDEDAWDEDLREVKRARVEASKREEEEATEFFADL</sequence>
<feature type="compositionally biased region" description="Acidic residues" evidence="12">
    <location>
        <begin position="710"/>
        <end position="723"/>
    </location>
</feature>
<feature type="compositionally biased region" description="Basic and acidic residues" evidence="12">
    <location>
        <begin position="692"/>
        <end position="704"/>
    </location>
</feature>
<evidence type="ECO:0000256" key="8">
    <source>
        <dbReference type="ARBA" id="ARBA00022884"/>
    </source>
</evidence>
<accession>A0A177TYP1</accession>
<dbReference type="PANTHER" id="PTHR24031">
    <property type="entry name" value="RNA HELICASE"/>
    <property type="match status" value="1"/>
</dbReference>
<feature type="compositionally biased region" description="Basic and acidic residues" evidence="12">
    <location>
        <begin position="734"/>
        <end position="750"/>
    </location>
</feature>
<evidence type="ECO:0000256" key="1">
    <source>
        <dbReference type="ARBA" id="ARBA00004604"/>
    </source>
</evidence>
<dbReference type="GO" id="GO:0003723">
    <property type="term" value="F:RNA binding"/>
    <property type="evidence" value="ECO:0007669"/>
    <property type="project" value="UniProtKB-UniRule"/>
</dbReference>
<dbReference type="InterPro" id="IPR025313">
    <property type="entry name" value="SPB4-like_CTE"/>
</dbReference>
<dbReference type="SUPFAM" id="SSF52540">
    <property type="entry name" value="P-loop containing nucleoside triphosphate hydrolases"/>
    <property type="match status" value="1"/>
</dbReference>
<dbReference type="PROSITE" id="PS51192">
    <property type="entry name" value="HELICASE_ATP_BIND_1"/>
    <property type="match status" value="1"/>
</dbReference>
<keyword evidence="4 11" id="KW-0547">Nucleotide-binding</keyword>
<keyword evidence="3" id="KW-0698">rRNA processing</keyword>
<keyword evidence="9" id="KW-0175">Coiled coil</keyword>
<dbReference type="GO" id="GO:0016787">
    <property type="term" value="F:hydrolase activity"/>
    <property type="evidence" value="ECO:0007669"/>
    <property type="project" value="UniProtKB-KW"/>
</dbReference>
<dbReference type="Pfam" id="PF23681">
    <property type="entry name" value="CTT_SPB4"/>
    <property type="match status" value="1"/>
</dbReference>
<feature type="compositionally biased region" description="Acidic residues" evidence="12">
    <location>
        <begin position="799"/>
        <end position="812"/>
    </location>
</feature>
<comment type="catalytic activity">
    <reaction evidence="11">
        <text>ATP + H2O = ADP + phosphate + H(+)</text>
        <dbReference type="Rhea" id="RHEA:13065"/>
        <dbReference type="ChEBI" id="CHEBI:15377"/>
        <dbReference type="ChEBI" id="CHEBI:15378"/>
        <dbReference type="ChEBI" id="CHEBI:30616"/>
        <dbReference type="ChEBI" id="CHEBI:43474"/>
        <dbReference type="ChEBI" id="CHEBI:456216"/>
        <dbReference type="EC" id="3.6.4.13"/>
    </reaction>
</comment>
<proteinExistence type="inferred from homology"/>
<dbReference type="EMBL" id="LWDD02001517">
    <property type="protein sequence ID" value="KAE8247551.1"/>
    <property type="molecule type" value="Genomic_DNA"/>
</dbReference>
<feature type="compositionally biased region" description="Basic residues" evidence="12">
    <location>
        <begin position="751"/>
        <end position="762"/>
    </location>
</feature>
<reference evidence="16" key="1">
    <citation type="submission" date="2016-04" db="EMBL/GenBank/DDBJ databases">
        <authorList>
            <person name="Nguyen H.D."/>
            <person name="Kesanakurti P."/>
            <person name="Cullis J."/>
            <person name="Levesque C.A."/>
            <person name="Hambleton S."/>
        </authorList>
    </citation>
    <scope>NUCLEOTIDE SEQUENCE</scope>
    <source>
        <strain evidence="16">DAOMC 238032</strain>
    </source>
</reference>
<dbReference type="Proteomes" id="UP000077671">
    <property type="component" value="Unassembled WGS sequence"/>
</dbReference>
<keyword evidence="5 11" id="KW-0378">Hydrolase</keyword>
<evidence type="ECO:0000256" key="6">
    <source>
        <dbReference type="ARBA" id="ARBA00022806"/>
    </source>
</evidence>
<dbReference type="InterPro" id="IPR001650">
    <property type="entry name" value="Helicase_C-like"/>
</dbReference>
<feature type="region of interest" description="Disordered" evidence="12">
    <location>
        <begin position="618"/>
        <end position="641"/>
    </location>
</feature>
<feature type="domain" description="Helicase C-terminal" evidence="14">
    <location>
        <begin position="323"/>
        <end position="487"/>
    </location>
</feature>
<dbReference type="InterPro" id="IPR027417">
    <property type="entry name" value="P-loop_NTPase"/>
</dbReference>
<evidence type="ECO:0000256" key="12">
    <source>
        <dbReference type="SAM" id="MobiDB-lite"/>
    </source>
</evidence>
<dbReference type="InterPro" id="IPR056330">
    <property type="entry name" value="CTT_SPB4"/>
</dbReference>
<evidence type="ECO:0000256" key="10">
    <source>
        <dbReference type="ARBA" id="ARBA00038002"/>
    </source>
</evidence>
<evidence type="ECO:0000256" key="5">
    <source>
        <dbReference type="ARBA" id="ARBA00022801"/>
    </source>
</evidence>
<keyword evidence="7 11" id="KW-0067">ATP-binding</keyword>
<dbReference type="PROSITE" id="PS51194">
    <property type="entry name" value="HELICASE_CTER"/>
    <property type="match status" value="1"/>
</dbReference>
<reference evidence="16" key="2">
    <citation type="journal article" date="2019" name="IMA Fungus">
        <title>Genome sequencing and comparison of five Tilletia species to identify candidate genes for the detection of regulated species infecting wheat.</title>
        <authorList>
            <person name="Nguyen H.D.T."/>
            <person name="Sultana T."/>
            <person name="Kesanakurti P."/>
            <person name="Hambleton S."/>
        </authorList>
    </citation>
    <scope>NUCLEOTIDE SEQUENCE</scope>
    <source>
        <strain evidence="16">DAOMC 238032</strain>
    </source>
</reference>
<evidence type="ECO:0000313" key="18">
    <source>
        <dbReference type="Proteomes" id="UP000836402"/>
    </source>
</evidence>
<evidence type="ECO:0000313" key="16">
    <source>
        <dbReference type="EMBL" id="KAE8247551.1"/>
    </source>
</evidence>
<feature type="domain" description="Helicase ATP-binding" evidence="13">
    <location>
        <begin position="46"/>
        <end position="251"/>
    </location>
</feature>
<dbReference type="EC" id="3.6.4.13" evidence="11"/>
<dbReference type="Pfam" id="PF13959">
    <property type="entry name" value="CTE_SPB4"/>
    <property type="match status" value="1"/>
</dbReference>
<dbReference type="InterPro" id="IPR014001">
    <property type="entry name" value="Helicase_ATP-bd"/>
</dbReference>
<evidence type="ECO:0000256" key="7">
    <source>
        <dbReference type="ARBA" id="ARBA00022840"/>
    </source>
</evidence>
<dbReference type="SMART" id="SM00487">
    <property type="entry name" value="DEXDc"/>
    <property type="match status" value="1"/>
</dbReference>
<comment type="domain">
    <text evidence="11">The Q motif is unique to and characteristic of the DEAD box family of RNA helicases and controls ATP binding and hydrolysis.</text>
</comment>
<feature type="compositionally biased region" description="Gly residues" evidence="12">
    <location>
        <begin position="789"/>
        <end position="798"/>
    </location>
</feature>
<keyword evidence="2" id="KW-0690">Ribosome biogenesis</keyword>
<dbReference type="CDD" id="cd18787">
    <property type="entry name" value="SF2_C_DEAD"/>
    <property type="match status" value="1"/>
</dbReference>
<feature type="compositionally biased region" description="Low complexity" evidence="12">
    <location>
        <begin position="679"/>
        <end position="691"/>
    </location>
</feature>
<organism evidence="16 17">
    <name type="scientific">Tilletia caries</name>
    <name type="common">wheat bunt fungus</name>
    <dbReference type="NCBI Taxonomy" id="13290"/>
    <lineage>
        <taxon>Eukaryota</taxon>
        <taxon>Fungi</taxon>
        <taxon>Dikarya</taxon>
        <taxon>Basidiomycota</taxon>
        <taxon>Ustilaginomycotina</taxon>
        <taxon>Exobasidiomycetes</taxon>
        <taxon>Tilletiales</taxon>
        <taxon>Tilletiaceae</taxon>
        <taxon>Tilletia</taxon>
    </lineage>
</organism>
<comment type="caution">
    <text evidence="16">The sequence shown here is derived from an EMBL/GenBank/DDBJ whole genome shotgun (WGS) entry which is preliminary data.</text>
</comment>
<dbReference type="AlphaFoldDB" id="A0A177TYP1"/>
<dbReference type="SMART" id="SM00490">
    <property type="entry name" value="HELICc"/>
    <property type="match status" value="1"/>
</dbReference>
<evidence type="ECO:0000256" key="11">
    <source>
        <dbReference type="RuleBase" id="RU365068"/>
    </source>
</evidence>